<proteinExistence type="predicted"/>
<feature type="chain" id="PRO_5012341833" evidence="2">
    <location>
        <begin position="28"/>
        <end position="127"/>
    </location>
</feature>
<sequence length="127" mass="12044">MPSLRTALALTLTAAAATLAPVGAAAAATPVAPAPAGTTALESALPPDTLPTGTATGALASGVDPVRHLTLDPLSNTGVDPLDNGLGTQVADFQPLSTTAVTDPVTRGGSLATLPVVGPASGALTGS</sequence>
<dbReference type="RefSeq" id="WP_073492749.1">
    <property type="nucleotide sequence ID" value="NZ_FRBI01000001.1"/>
</dbReference>
<dbReference type="EMBL" id="FRBI01000001">
    <property type="protein sequence ID" value="SHK66324.1"/>
    <property type="molecule type" value="Genomic_DNA"/>
</dbReference>
<evidence type="ECO:0000256" key="2">
    <source>
        <dbReference type="SAM" id="SignalP"/>
    </source>
</evidence>
<protein>
    <submittedName>
        <fullName evidence="3">Uncharacterized protein</fullName>
    </submittedName>
</protein>
<organism evidence="3 4">
    <name type="scientific">Actinacidiphila paucisporea</name>
    <dbReference type="NCBI Taxonomy" id="310782"/>
    <lineage>
        <taxon>Bacteria</taxon>
        <taxon>Bacillati</taxon>
        <taxon>Actinomycetota</taxon>
        <taxon>Actinomycetes</taxon>
        <taxon>Kitasatosporales</taxon>
        <taxon>Streptomycetaceae</taxon>
        <taxon>Actinacidiphila</taxon>
    </lineage>
</organism>
<keyword evidence="2" id="KW-0732">Signal</keyword>
<dbReference type="Proteomes" id="UP000184111">
    <property type="component" value="Unassembled WGS sequence"/>
</dbReference>
<feature type="signal peptide" evidence="2">
    <location>
        <begin position="1"/>
        <end position="27"/>
    </location>
</feature>
<dbReference type="OrthoDB" id="3872455at2"/>
<gene>
    <name evidence="3" type="ORF">SAMN05216499_101304</name>
</gene>
<keyword evidence="4" id="KW-1185">Reference proteome</keyword>
<reference evidence="3 4" key="1">
    <citation type="submission" date="2016-11" db="EMBL/GenBank/DDBJ databases">
        <authorList>
            <person name="Jaros S."/>
            <person name="Januszkiewicz K."/>
            <person name="Wedrychowicz H."/>
        </authorList>
    </citation>
    <scope>NUCLEOTIDE SEQUENCE [LARGE SCALE GENOMIC DNA]</scope>
    <source>
        <strain evidence="3 4">CGMCC 4.2025</strain>
    </source>
</reference>
<evidence type="ECO:0000313" key="4">
    <source>
        <dbReference type="Proteomes" id="UP000184111"/>
    </source>
</evidence>
<dbReference type="AlphaFoldDB" id="A0A1M6UAT9"/>
<name>A0A1M6UAT9_9ACTN</name>
<accession>A0A1M6UAT9</accession>
<evidence type="ECO:0000256" key="1">
    <source>
        <dbReference type="SAM" id="MobiDB-lite"/>
    </source>
</evidence>
<feature type="region of interest" description="Disordered" evidence="1">
    <location>
        <begin position="26"/>
        <end position="61"/>
    </location>
</feature>
<evidence type="ECO:0000313" key="3">
    <source>
        <dbReference type="EMBL" id="SHK66324.1"/>
    </source>
</evidence>